<proteinExistence type="predicted"/>
<dbReference type="SUPFAM" id="SSF52540">
    <property type="entry name" value="P-loop containing nucleoside triphosphate hydrolases"/>
    <property type="match status" value="1"/>
</dbReference>
<protein>
    <recommendedName>
        <fullName evidence="3">Sulfotransferase domain protein</fullName>
    </recommendedName>
</protein>
<keyword evidence="2" id="KW-1185">Reference proteome</keyword>
<gene>
    <name evidence="1" type="ORF">TA5114_03435</name>
</gene>
<name>A0A0P1IVL4_9RHOB</name>
<dbReference type="EMBL" id="CYUE01000025">
    <property type="protein sequence ID" value="CUK27607.1"/>
    <property type="molecule type" value="Genomic_DNA"/>
</dbReference>
<accession>A0A0P1IVL4</accession>
<dbReference type="STRING" id="1715691.TA5113_02574"/>
<dbReference type="Gene3D" id="3.40.50.300">
    <property type="entry name" value="P-loop containing nucleotide triphosphate hydrolases"/>
    <property type="match status" value="1"/>
</dbReference>
<evidence type="ECO:0000313" key="2">
    <source>
        <dbReference type="Proteomes" id="UP000051184"/>
    </source>
</evidence>
<evidence type="ECO:0000313" key="1">
    <source>
        <dbReference type="EMBL" id="CUK27607.1"/>
    </source>
</evidence>
<dbReference type="Proteomes" id="UP000051184">
    <property type="component" value="Unassembled WGS sequence"/>
</dbReference>
<organism evidence="1 2">
    <name type="scientific">Cognatishimia activa</name>
    <dbReference type="NCBI Taxonomy" id="1715691"/>
    <lineage>
        <taxon>Bacteria</taxon>
        <taxon>Pseudomonadati</taxon>
        <taxon>Pseudomonadota</taxon>
        <taxon>Alphaproteobacteria</taxon>
        <taxon>Rhodobacterales</taxon>
        <taxon>Paracoccaceae</taxon>
        <taxon>Cognatishimia</taxon>
    </lineage>
</organism>
<dbReference type="AlphaFoldDB" id="A0A0P1IVL4"/>
<sequence>MQYLFVITYGRSGSTVLMNLLNSIDGFVIRGENNGILSKFAVISKDLEDAHAVQSQFNLSSKAPWFGITEVSPNSVSKQLSRVFVQDILCPPDNTRVIGFKEIRYTTEDISDADYAKVIDFMAREFPDSRFIFNTRNWREVARSGWWRYRKDLGNLRQCIESSNSRFNLSATELGDRAFLIDHADFKRNADGFRPLLTWLGESLSDQKLKEITENKLEHLQTKVDDRGRMLRLRRRIYWWTHGLKIFDRKQLKPD</sequence>
<dbReference type="InterPro" id="IPR027417">
    <property type="entry name" value="P-loop_NTPase"/>
</dbReference>
<dbReference type="RefSeq" id="WP_058316522.1">
    <property type="nucleotide sequence ID" value="NZ_CYTO01000024.1"/>
</dbReference>
<reference evidence="2" key="1">
    <citation type="submission" date="2015-09" db="EMBL/GenBank/DDBJ databases">
        <authorList>
            <person name="Rodrigo-Torres Lidia"/>
            <person name="Arahal R.David."/>
        </authorList>
    </citation>
    <scope>NUCLEOTIDE SEQUENCE [LARGE SCALE GENOMIC DNA]</scope>
    <source>
        <strain evidence="2">CECT 5114</strain>
    </source>
</reference>
<dbReference type="OrthoDB" id="4169204at2"/>
<evidence type="ECO:0008006" key="3">
    <source>
        <dbReference type="Google" id="ProtNLM"/>
    </source>
</evidence>